<accession>A0A9P8NEM1</accession>
<feature type="domain" description="NmrA-like" evidence="1">
    <location>
        <begin position="4"/>
        <end position="279"/>
    </location>
</feature>
<dbReference type="OMA" id="FGPENYV"/>
<dbReference type="PANTHER" id="PTHR43162:SF1">
    <property type="entry name" value="PRESTALK A DIFFERENTIATION PROTEIN A"/>
    <property type="match status" value="1"/>
</dbReference>
<dbReference type="Pfam" id="PF05368">
    <property type="entry name" value="NmrA"/>
    <property type="match status" value="1"/>
</dbReference>
<dbReference type="SUPFAM" id="SSF51735">
    <property type="entry name" value="NAD(P)-binding Rossmann-fold domains"/>
    <property type="match status" value="1"/>
</dbReference>
<organism evidence="2 3">
    <name type="scientific">Aspergillus fumigatus</name>
    <name type="common">Neosartorya fumigata</name>
    <dbReference type="NCBI Taxonomy" id="746128"/>
    <lineage>
        <taxon>Eukaryota</taxon>
        <taxon>Fungi</taxon>
        <taxon>Dikarya</taxon>
        <taxon>Ascomycota</taxon>
        <taxon>Pezizomycotina</taxon>
        <taxon>Eurotiomycetes</taxon>
        <taxon>Eurotiomycetidae</taxon>
        <taxon>Eurotiales</taxon>
        <taxon>Aspergillaceae</taxon>
        <taxon>Aspergillus</taxon>
        <taxon>Aspergillus subgen. Fumigati</taxon>
    </lineage>
</organism>
<dbReference type="Gene3D" id="3.40.50.720">
    <property type="entry name" value="NAD(P)-binding Rossmann-like Domain"/>
    <property type="match status" value="1"/>
</dbReference>
<dbReference type="EMBL" id="JAIBSC010000062">
    <property type="protein sequence ID" value="KAH1902071.1"/>
    <property type="molecule type" value="Genomic_DNA"/>
</dbReference>
<evidence type="ECO:0000313" key="2">
    <source>
        <dbReference type="EMBL" id="KAH1902071.1"/>
    </source>
</evidence>
<dbReference type="InterPro" id="IPR036291">
    <property type="entry name" value="NAD(P)-bd_dom_sf"/>
</dbReference>
<evidence type="ECO:0000259" key="1">
    <source>
        <dbReference type="Pfam" id="PF05368"/>
    </source>
</evidence>
<proteinExistence type="predicted"/>
<sequence>MSTPTVIVFGPTGRVGSAAALSAQKHNAKVILAMRDTTKSIPGLTSEQETTGNFERVQVDLTSPESIHAAVTKTGAKHAFIYLAFGTADAMRASIEALRGAGIEMVVFLSTISISLHGAADAVPPSDFIAFTHAQVEANLRDVFGDDYVAVRPAFFASNSLWWKSGVLAGEVKQAYPEARFDFLAPEDIGSVAGRFLVKGLPAGGDGSKLKYVDLVGPEQMSITEAVGLIGKVVGKEVKITKIDEQEALQDMTKVNGLPEPVAKNILAQLRKQDESGGFFGLPEAASGNVQKYTGRPSLRFHEWLDLNKEKFLA</sequence>
<dbReference type="PANTHER" id="PTHR43162">
    <property type="match status" value="1"/>
</dbReference>
<comment type="caution">
    <text evidence="2">The sequence shown here is derived from an EMBL/GenBank/DDBJ whole genome shotgun (WGS) entry which is preliminary data.</text>
</comment>
<name>A0A9P8NEM1_ASPFM</name>
<dbReference type="FunFam" id="3.40.50.720:FF:000982">
    <property type="entry name" value="NmrA-like family protein (AFU_orthologue AFUA_8G01860)"/>
    <property type="match status" value="1"/>
</dbReference>
<dbReference type="AlphaFoldDB" id="A0A9P8NEM1"/>
<reference evidence="2" key="1">
    <citation type="submission" date="2021-08" db="EMBL/GenBank/DDBJ databases">
        <title>Global Aspergillus fumigatus from environmental and clinical sources.</title>
        <authorList>
            <person name="Barber A."/>
            <person name="Sae-Ong T."/>
        </authorList>
    </citation>
    <scope>NUCLEOTIDE SEQUENCE</scope>
    <source>
        <strain evidence="2">NRZ-2016-071</strain>
    </source>
</reference>
<dbReference type="InterPro" id="IPR008030">
    <property type="entry name" value="NmrA-like"/>
</dbReference>
<gene>
    <name evidence="2" type="ORF">KXV57_007655</name>
</gene>
<protein>
    <recommendedName>
        <fullName evidence="1">NmrA-like domain-containing protein</fullName>
    </recommendedName>
</protein>
<dbReference type="InterPro" id="IPR051604">
    <property type="entry name" value="Ergot_Alk_Oxidoreductase"/>
</dbReference>
<dbReference type="Proteomes" id="UP000813423">
    <property type="component" value="Unassembled WGS sequence"/>
</dbReference>
<evidence type="ECO:0000313" key="3">
    <source>
        <dbReference type="Proteomes" id="UP000813423"/>
    </source>
</evidence>